<dbReference type="NCBIfam" id="TIGR01488">
    <property type="entry name" value="HAD-SF-IB"/>
    <property type="match status" value="1"/>
</dbReference>
<comment type="pathway">
    <text evidence="2">Amino-acid biosynthesis; L-serine biosynthesis; L-serine from 3-phospho-D-glycerate: step 3/3.</text>
</comment>
<sequence length="225" mass="23346">MTSPPAPGASGARPTDARRLLVVMDVDSTLITGEVVEMLAAHAGSEADVTEITERAMRGEIDFAASLHARVATLAGLPVGVLDAVRREVELTPGARELVEELTRRGWPVALVSGGFAEIVEPLAASLAIAHTRANRLEVADGALTGRVTGAVVDSEGKAQALRDFARAEGVDLRDTVAIGDGANDLGMLAVAGLSVAFNAKPLVRAHAHVALDGRLDQVLALLDR</sequence>
<dbReference type="SFLD" id="SFLDS00003">
    <property type="entry name" value="Haloacid_Dehalogenase"/>
    <property type="match status" value="1"/>
</dbReference>
<dbReference type="SFLD" id="SFLDG01137">
    <property type="entry name" value="C1.6.1:_Phosphoserine_Phosphat"/>
    <property type="match status" value="1"/>
</dbReference>
<evidence type="ECO:0000256" key="8">
    <source>
        <dbReference type="ARBA" id="ARBA00022842"/>
    </source>
</evidence>
<evidence type="ECO:0000256" key="5">
    <source>
        <dbReference type="ARBA" id="ARBA00022605"/>
    </source>
</evidence>
<keyword evidence="5" id="KW-0028">Amino-acid biosynthesis</keyword>
<keyword evidence="7 14" id="KW-0378">Hydrolase</keyword>
<dbReference type="InterPro" id="IPR023214">
    <property type="entry name" value="HAD_sf"/>
</dbReference>
<evidence type="ECO:0000313" key="15">
    <source>
        <dbReference type="Proteomes" id="UP000562124"/>
    </source>
</evidence>
<evidence type="ECO:0000256" key="7">
    <source>
        <dbReference type="ARBA" id="ARBA00022801"/>
    </source>
</evidence>
<dbReference type="InterPro" id="IPR036412">
    <property type="entry name" value="HAD-like_sf"/>
</dbReference>
<evidence type="ECO:0000256" key="12">
    <source>
        <dbReference type="ARBA" id="ARBA00048523"/>
    </source>
</evidence>
<evidence type="ECO:0000313" key="14">
    <source>
        <dbReference type="EMBL" id="NMR20761.1"/>
    </source>
</evidence>
<feature type="active site" description="Nucleophile" evidence="13">
    <location>
        <position position="25"/>
    </location>
</feature>
<evidence type="ECO:0000256" key="4">
    <source>
        <dbReference type="ARBA" id="ARBA00012640"/>
    </source>
</evidence>
<evidence type="ECO:0000256" key="1">
    <source>
        <dbReference type="ARBA" id="ARBA00001946"/>
    </source>
</evidence>
<keyword evidence="8" id="KW-0460">Magnesium</keyword>
<keyword evidence="9" id="KW-0718">Serine biosynthesis</keyword>
<comment type="catalytic activity">
    <reaction evidence="11">
        <text>O-phospho-L-serine + H2O = L-serine + phosphate</text>
        <dbReference type="Rhea" id="RHEA:21208"/>
        <dbReference type="ChEBI" id="CHEBI:15377"/>
        <dbReference type="ChEBI" id="CHEBI:33384"/>
        <dbReference type="ChEBI" id="CHEBI:43474"/>
        <dbReference type="ChEBI" id="CHEBI:57524"/>
        <dbReference type="EC" id="3.1.3.3"/>
    </reaction>
</comment>
<dbReference type="UniPathway" id="UPA00135">
    <property type="reaction ID" value="UER00198"/>
</dbReference>
<dbReference type="GO" id="GO:0036424">
    <property type="term" value="F:L-phosphoserine phosphatase activity"/>
    <property type="evidence" value="ECO:0007669"/>
    <property type="project" value="InterPro"/>
</dbReference>
<accession>A0A7Y0QH44</accession>
<protein>
    <recommendedName>
        <fullName evidence="4">phosphoserine phosphatase</fullName>
        <ecNumber evidence="4">3.1.3.3</ecNumber>
    </recommendedName>
    <alternativeName>
        <fullName evidence="10">O-phosphoserine phosphohydrolase</fullName>
    </alternativeName>
</protein>
<reference evidence="14 15" key="1">
    <citation type="submission" date="2020-04" db="EMBL/GenBank/DDBJ databases">
        <title>Sequencing and Assembly of C. fimi.</title>
        <authorList>
            <person name="Ramsey A.R."/>
        </authorList>
    </citation>
    <scope>NUCLEOTIDE SEQUENCE [LARGE SCALE GENOMIC DNA]</scope>
    <source>
        <strain evidence="14 15">SB</strain>
    </source>
</reference>
<dbReference type="AlphaFoldDB" id="A0A7Y0QH44"/>
<organism evidence="14 15">
    <name type="scientific">Cellulomonas fimi</name>
    <dbReference type="NCBI Taxonomy" id="1708"/>
    <lineage>
        <taxon>Bacteria</taxon>
        <taxon>Bacillati</taxon>
        <taxon>Actinomycetota</taxon>
        <taxon>Actinomycetes</taxon>
        <taxon>Micrococcales</taxon>
        <taxon>Cellulomonadaceae</taxon>
        <taxon>Cellulomonas</taxon>
    </lineage>
</organism>
<dbReference type="InterPro" id="IPR004469">
    <property type="entry name" value="PSP"/>
</dbReference>
<dbReference type="GO" id="GO:0000287">
    <property type="term" value="F:magnesium ion binding"/>
    <property type="evidence" value="ECO:0007669"/>
    <property type="project" value="TreeGrafter"/>
</dbReference>
<dbReference type="RefSeq" id="WP_169325132.1">
    <property type="nucleotide sequence ID" value="NZ_JABCJJ010000016.1"/>
</dbReference>
<evidence type="ECO:0000256" key="2">
    <source>
        <dbReference type="ARBA" id="ARBA00005135"/>
    </source>
</evidence>
<dbReference type="PANTHER" id="PTHR43344">
    <property type="entry name" value="PHOSPHOSERINE PHOSPHATASE"/>
    <property type="match status" value="1"/>
</dbReference>
<proteinExistence type="inferred from homology"/>
<feature type="active site" description="Proton donor" evidence="13">
    <location>
        <position position="27"/>
    </location>
</feature>
<evidence type="ECO:0000256" key="11">
    <source>
        <dbReference type="ARBA" id="ARBA00048138"/>
    </source>
</evidence>
<dbReference type="GO" id="GO:0006564">
    <property type="term" value="P:L-serine biosynthetic process"/>
    <property type="evidence" value="ECO:0007669"/>
    <property type="project" value="UniProtKB-KW"/>
</dbReference>
<evidence type="ECO:0000256" key="9">
    <source>
        <dbReference type="ARBA" id="ARBA00023299"/>
    </source>
</evidence>
<comment type="cofactor">
    <cofactor evidence="1">
        <name>Mg(2+)</name>
        <dbReference type="ChEBI" id="CHEBI:18420"/>
    </cofactor>
</comment>
<comment type="caution">
    <text evidence="14">The sequence shown here is derived from an EMBL/GenBank/DDBJ whole genome shotgun (WGS) entry which is preliminary data.</text>
</comment>
<comment type="similarity">
    <text evidence="3">Belongs to the HAD-like hydrolase superfamily. SerB family.</text>
</comment>
<name>A0A7Y0QH44_CELFI</name>
<keyword evidence="6" id="KW-0479">Metal-binding</keyword>
<dbReference type="Proteomes" id="UP000562124">
    <property type="component" value="Unassembled WGS sequence"/>
</dbReference>
<dbReference type="SUPFAM" id="SSF56784">
    <property type="entry name" value="HAD-like"/>
    <property type="match status" value="1"/>
</dbReference>
<dbReference type="SFLD" id="SFLDG01136">
    <property type="entry name" value="C1.6:_Phosphoserine_Phosphatas"/>
    <property type="match status" value="1"/>
</dbReference>
<dbReference type="PANTHER" id="PTHR43344:SF2">
    <property type="entry name" value="PHOSPHOSERINE PHOSPHATASE"/>
    <property type="match status" value="1"/>
</dbReference>
<evidence type="ECO:0000256" key="10">
    <source>
        <dbReference type="ARBA" id="ARBA00031693"/>
    </source>
</evidence>
<dbReference type="EMBL" id="JABCJJ010000016">
    <property type="protein sequence ID" value="NMR20761.1"/>
    <property type="molecule type" value="Genomic_DNA"/>
</dbReference>
<dbReference type="Pfam" id="PF12710">
    <property type="entry name" value="HAD"/>
    <property type="match status" value="1"/>
</dbReference>
<dbReference type="SFLD" id="SFLDF00029">
    <property type="entry name" value="phosphoserine_phosphatase"/>
    <property type="match status" value="1"/>
</dbReference>
<evidence type="ECO:0000256" key="13">
    <source>
        <dbReference type="PIRSR" id="PIRSR604469-1"/>
    </source>
</evidence>
<evidence type="ECO:0000256" key="6">
    <source>
        <dbReference type="ARBA" id="ARBA00022723"/>
    </source>
</evidence>
<comment type="catalytic activity">
    <reaction evidence="12">
        <text>O-phospho-D-serine + H2O = D-serine + phosphate</text>
        <dbReference type="Rhea" id="RHEA:24873"/>
        <dbReference type="ChEBI" id="CHEBI:15377"/>
        <dbReference type="ChEBI" id="CHEBI:35247"/>
        <dbReference type="ChEBI" id="CHEBI:43474"/>
        <dbReference type="ChEBI" id="CHEBI:58680"/>
        <dbReference type="EC" id="3.1.3.3"/>
    </reaction>
</comment>
<evidence type="ECO:0000256" key="3">
    <source>
        <dbReference type="ARBA" id="ARBA00009184"/>
    </source>
</evidence>
<dbReference type="Gene3D" id="3.40.50.1000">
    <property type="entry name" value="HAD superfamily/HAD-like"/>
    <property type="match status" value="1"/>
</dbReference>
<dbReference type="GO" id="GO:0005737">
    <property type="term" value="C:cytoplasm"/>
    <property type="evidence" value="ECO:0007669"/>
    <property type="project" value="TreeGrafter"/>
</dbReference>
<gene>
    <name evidence="14" type="primary">serB</name>
    <name evidence="14" type="ORF">HIR71_11120</name>
</gene>
<dbReference type="InterPro" id="IPR050582">
    <property type="entry name" value="HAD-like_SerB"/>
</dbReference>
<dbReference type="EC" id="3.1.3.3" evidence="4"/>
<dbReference type="NCBIfam" id="TIGR00338">
    <property type="entry name" value="serB"/>
    <property type="match status" value="1"/>
</dbReference>
<keyword evidence="15" id="KW-1185">Reference proteome</keyword>